<dbReference type="SUPFAM" id="SSF55874">
    <property type="entry name" value="ATPase domain of HSP90 chaperone/DNA topoisomerase II/histidine kinase"/>
    <property type="match status" value="1"/>
</dbReference>
<dbReference type="PROSITE" id="PS50109">
    <property type="entry name" value="HIS_KIN"/>
    <property type="match status" value="1"/>
</dbReference>
<dbReference type="Gene3D" id="1.10.287.130">
    <property type="match status" value="1"/>
</dbReference>
<reference evidence="13" key="1">
    <citation type="submission" date="2016-10" db="EMBL/GenBank/DDBJ databases">
        <authorList>
            <person name="Varghese N."/>
            <person name="Submissions S."/>
        </authorList>
    </citation>
    <scope>NUCLEOTIDE SEQUENCE [LARGE SCALE GENOMIC DNA]</scope>
    <source>
        <strain evidence="13">DSM 3384</strain>
    </source>
</reference>
<dbReference type="InterPro" id="IPR000014">
    <property type="entry name" value="PAS"/>
</dbReference>
<dbReference type="Pfam" id="PF13426">
    <property type="entry name" value="PAS_9"/>
    <property type="match status" value="1"/>
</dbReference>
<evidence type="ECO:0000256" key="8">
    <source>
        <dbReference type="ARBA" id="ARBA00023012"/>
    </source>
</evidence>
<comment type="catalytic activity">
    <reaction evidence="1">
        <text>ATP + protein L-histidine = ADP + protein N-phospho-L-histidine.</text>
        <dbReference type="EC" id="2.7.13.3"/>
    </reaction>
</comment>
<evidence type="ECO:0000313" key="13">
    <source>
        <dbReference type="Proteomes" id="UP000199608"/>
    </source>
</evidence>
<dbReference type="RefSeq" id="WP_092229619.1">
    <property type="nucleotide sequence ID" value="NZ_FNLL01000001.1"/>
</dbReference>
<evidence type="ECO:0000259" key="10">
    <source>
        <dbReference type="PROSITE" id="PS50112"/>
    </source>
</evidence>
<dbReference type="Pfam" id="PF00512">
    <property type="entry name" value="HisKA"/>
    <property type="match status" value="1"/>
</dbReference>
<evidence type="ECO:0000256" key="2">
    <source>
        <dbReference type="ARBA" id="ARBA00012438"/>
    </source>
</evidence>
<dbReference type="InterPro" id="IPR035965">
    <property type="entry name" value="PAS-like_dom_sf"/>
</dbReference>
<dbReference type="Pfam" id="PF02518">
    <property type="entry name" value="HATPase_c"/>
    <property type="match status" value="1"/>
</dbReference>
<dbReference type="SMART" id="SM00091">
    <property type="entry name" value="PAS"/>
    <property type="match status" value="1"/>
</dbReference>
<dbReference type="InterPro" id="IPR004358">
    <property type="entry name" value="Sig_transdc_His_kin-like_C"/>
</dbReference>
<keyword evidence="5" id="KW-0547">Nucleotide-binding</keyword>
<evidence type="ECO:0000256" key="3">
    <source>
        <dbReference type="ARBA" id="ARBA00022553"/>
    </source>
</evidence>
<dbReference type="InterPro" id="IPR005467">
    <property type="entry name" value="His_kinase_dom"/>
</dbReference>
<evidence type="ECO:0000259" key="11">
    <source>
        <dbReference type="PROSITE" id="PS50113"/>
    </source>
</evidence>
<dbReference type="CDD" id="cd00130">
    <property type="entry name" value="PAS"/>
    <property type="match status" value="1"/>
</dbReference>
<dbReference type="SMART" id="SM00388">
    <property type="entry name" value="HisKA"/>
    <property type="match status" value="1"/>
</dbReference>
<keyword evidence="13" id="KW-1185">Reference proteome</keyword>
<dbReference type="InterPro" id="IPR000700">
    <property type="entry name" value="PAS-assoc_C"/>
</dbReference>
<evidence type="ECO:0000256" key="7">
    <source>
        <dbReference type="ARBA" id="ARBA00022840"/>
    </source>
</evidence>
<dbReference type="PROSITE" id="PS50112">
    <property type="entry name" value="PAS"/>
    <property type="match status" value="1"/>
</dbReference>
<dbReference type="InterPro" id="IPR003594">
    <property type="entry name" value="HATPase_dom"/>
</dbReference>
<dbReference type="CDD" id="cd00082">
    <property type="entry name" value="HisKA"/>
    <property type="match status" value="1"/>
</dbReference>
<dbReference type="SUPFAM" id="SSF47384">
    <property type="entry name" value="Homodimeric domain of signal transducing histidine kinase"/>
    <property type="match status" value="1"/>
</dbReference>
<dbReference type="GO" id="GO:0000155">
    <property type="term" value="F:phosphorelay sensor kinase activity"/>
    <property type="evidence" value="ECO:0007669"/>
    <property type="project" value="InterPro"/>
</dbReference>
<dbReference type="PRINTS" id="PR00344">
    <property type="entry name" value="BCTRLSENSOR"/>
</dbReference>
<dbReference type="SUPFAM" id="SSF55785">
    <property type="entry name" value="PYP-like sensor domain (PAS domain)"/>
    <property type="match status" value="1"/>
</dbReference>
<keyword evidence="7" id="KW-0067">ATP-binding</keyword>
<evidence type="ECO:0000256" key="1">
    <source>
        <dbReference type="ARBA" id="ARBA00000085"/>
    </source>
</evidence>
<dbReference type="Gene3D" id="3.30.565.10">
    <property type="entry name" value="Histidine kinase-like ATPase, C-terminal domain"/>
    <property type="match status" value="1"/>
</dbReference>
<proteinExistence type="predicted"/>
<gene>
    <name evidence="12" type="ORF">SAMN04487931_101242</name>
</gene>
<dbReference type="SMART" id="SM00387">
    <property type="entry name" value="HATPase_c"/>
    <property type="match status" value="1"/>
</dbReference>
<dbReference type="Proteomes" id="UP000199608">
    <property type="component" value="Unassembled WGS sequence"/>
</dbReference>
<accession>A0A1H2DND5</accession>
<feature type="domain" description="PAS" evidence="10">
    <location>
        <begin position="4"/>
        <end position="78"/>
    </location>
</feature>
<keyword evidence="3" id="KW-0597">Phosphoprotein</keyword>
<dbReference type="InterPro" id="IPR036890">
    <property type="entry name" value="HATPase_C_sf"/>
</dbReference>
<organism evidence="12 13">
    <name type="scientific">Desulfobacula phenolica</name>
    <dbReference type="NCBI Taxonomy" id="90732"/>
    <lineage>
        <taxon>Bacteria</taxon>
        <taxon>Pseudomonadati</taxon>
        <taxon>Thermodesulfobacteriota</taxon>
        <taxon>Desulfobacteria</taxon>
        <taxon>Desulfobacterales</taxon>
        <taxon>Desulfobacteraceae</taxon>
        <taxon>Desulfobacula</taxon>
    </lineage>
</organism>
<feature type="domain" description="Histidine kinase" evidence="9">
    <location>
        <begin position="168"/>
        <end position="388"/>
    </location>
</feature>
<dbReference type="Gene3D" id="3.30.450.20">
    <property type="entry name" value="PAS domain"/>
    <property type="match status" value="1"/>
</dbReference>
<dbReference type="PROSITE" id="PS50113">
    <property type="entry name" value="PAC"/>
    <property type="match status" value="1"/>
</dbReference>
<dbReference type="AlphaFoldDB" id="A0A1H2DND5"/>
<evidence type="ECO:0000313" key="12">
    <source>
        <dbReference type="EMBL" id="SDT84433.1"/>
    </source>
</evidence>
<protein>
    <recommendedName>
        <fullName evidence="2">histidine kinase</fullName>
        <ecNumber evidence="2">2.7.13.3</ecNumber>
    </recommendedName>
</protein>
<keyword evidence="6" id="KW-0418">Kinase</keyword>
<dbReference type="PANTHER" id="PTHR43065:SF10">
    <property type="entry name" value="PEROXIDE STRESS-ACTIVATED HISTIDINE KINASE MAK3"/>
    <property type="match status" value="1"/>
</dbReference>
<dbReference type="EC" id="2.7.13.3" evidence="2"/>
<dbReference type="InterPro" id="IPR036097">
    <property type="entry name" value="HisK_dim/P_sf"/>
</dbReference>
<evidence type="ECO:0000256" key="5">
    <source>
        <dbReference type="ARBA" id="ARBA00022741"/>
    </source>
</evidence>
<dbReference type="GO" id="GO:0005524">
    <property type="term" value="F:ATP binding"/>
    <property type="evidence" value="ECO:0007669"/>
    <property type="project" value="UniProtKB-KW"/>
</dbReference>
<feature type="domain" description="PAC" evidence="11">
    <location>
        <begin position="79"/>
        <end position="133"/>
    </location>
</feature>
<sequence length="404" mass="46201">MNFPQNEMDTILNGIRDFILIISPDREILEVNDAFLKHMNYAREDVIGRKCYEVFKEVTRKSSNCHSKCPLEKVVREKRHCQAELTRLGSDGKIKYTELTIFPIWEKKGKISKFIEISRDITKRKTNEKQNQDHLLKMVDERTRQLKETHERMLHQDKMASLGKLSSSVVHEINNPVAGILNLIMLCKRILKEDDIKHDELDLFGQYLDLMETEIRRIGRIVSNLLVFARHSKIEVVKFDVNELIEQTLILNSNLLKINKIRVIEELEHNLPLICGSEDQLKQVIMNLISNAVESMSRVSKKRLTIRTFSKPEKKAVGIEVGDTGAGISQEMISKIFEPFFTTKQKGKGVGLGLSVVYGIIKEHGGRLFVDSTPEKGTLFSITLFQELDQKKSGSTLSAPDQPG</sequence>
<dbReference type="EMBL" id="FNLL01000001">
    <property type="protein sequence ID" value="SDT84433.1"/>
    <property type="molecule type" value="Genomic_DNA"/>
</dbReference>
<evidence type="ECO:0000256" key="4">
    <source>
        <dbReference type="ARBA" id="ARBA00022679"/>
    </source>
</evidence>
<evidence type="ECO:0000259" key="9">
    <source>
        <dbReference type="PROSITE" id="PS50109"/>
    </source>
</evidence>
<keyword evidence="4" id="KW-0808">Transferase</keyword>
<dbReference type="PANTHER" id="PTHR43065">
    <property type="entry name" value="SENSOR HISTIDINE KINASE"/>
    <property type="match status" value="1"/>
</dbReference>
<dbReference type="InterPro" id="IPR003661">
    <property type="entry name" value="HisK_dim/P_dom"/>
</dbReference>
<name>A0A1H2DND5_9BACT</name>
<evidence type="ECO:0000256" key="6">
    <source>
        <dbReference type="ARBA" id="ARBA00022777"/>
    </source>
</evidence>
<dbReference type="NCBIfam" id="TIGR00229">
    <property type="entry name" value="sensory_box"/>
    <property type="match status" value="1"/>
</dbReference>
<keyword evidence="8" id="KW-0902">Two-component regulatory system</keyword>